<feature type="repeat" description="WD" evidence="3">
    <location>
        <begin position="277"/>
        <end position="293"/>
    </location>
</feature>
<feature type="repeat" description="WD" evidence="3">
    <location>
        <begin position="423"/>
        <end position="457"/>
    </location>
</feature>
<dbReference type="SMART" id="SM00320">
    <property type="entry name" value="WD40"/>
    <property type="match status" value="7"/>
</dbReference>
<dbReference type="InterPro" id="IPR001680">
    <property type="entry name" value="WD40_rpt"/>
</dbReference>
<dbReference type="InterPro" id="IPR019775">
    <property type="entry name" value="WD40_repeat_CS"/>
</dbReference>
<protein>
    <recommendedName>
        <fullName evidence="4">PAC1-like LisH-like dimerisation domain-containing protein</fullName>
    </recommendedName>
</protein>
<evidence type="ECO:0000313" key="5">
    <source>
        <dbReference type="EMBL" id="KAA0154972.1"/>
    </source>
</evidence>
<dbReference type="InterPro" id="IPR015943">
    <property type="entry name" value="WD40/YVTN_repeat-like_dom_sf"/>
</dbReference>
<sequence length="457" mass="47099">MAAAAGLSDRHKDELHKAVVEYLESFGGTFADSAAAMRREAGIGSANCKGEGPRANLLARKWTVIARLQKQVTELEARLAEGGAGAGLARPTRKDFLPMRTPQHTLSGHRGAVLGLAFHPAHTLLATCGEDASVRVWDAETGTLVRSLRGHTAAVSAVAFDGSGDTLVSASHDASVRLWDARPAGSFTCRRTLTGHEHTVSGVAVFASRAASLDPSSAVQCVASASRDGTIRLWDLASGASKGVLHGHDGWVRRVAAPALAPGEATTPAALEVADVIVSCGADKTVRVWDTTSLTEAACLRGHSNVIESVALCGPQAAAAMRRSLASAAAASAAATGTASAPGAPGAAGAGFAGLYAVSGDRDCNVIVWDLGSRSALAELKGHTSWVRGVAFHPCGSLVLSVAEDHTLRVWDVARQSARHVVERCHEDFVTGLAAHPGMALMATAGLEGTARVWQCA</sequence>
<dbReference type="SUPFAM" id="SSF109925">
    <property type="entry name" value="Lissencephaly-1 protein (Lis-1, PAF-AH alpha) N-terminal domain"/>
    <property type="match status" value="1"/>
</dbReference>
<evidence type="ECO:0000256" key="2">
    <source>
        <dbReference type="ARBA" id="ARBA00022737"/>
    </source>
</evidence>
<proteinExistence type="predicted"/>
<keyword evidence="2" id="KW-0677">Repeat</keyword>
<dbReference type="PANTHER" id="PTHR19848">
    <property type="entry name" value="WD40 REPEAT PROTEIN"/>
    <property type="match status" value="1"/>
</dbReference>
<name>A0A5A8CP94_CAFRO</name>
<gene>
    <name evidence="5" type="ORF">FNF29_02116</name>
</gene>
<dbReference type="SUPFAM" id="SSF50978">
    <property type="entry name" value="WD40 repeat-like"/>
    <property type="match status" value="1"/>
</dbReference>
<dbReference type="Pfam" id="PF24951">
    <property type="entry name" value="LisH_PAC1"/>
    <property type="match status" value="1"/>
</dbReference>
<accession>A0A5A8CP94</accession>
<dbReference type="CDD" id="cd00200">
    <property type="entry name" value="WD40"/>
    <property type="match status" value="1"/>
</dbReference>
<feature type="repeat" description="WD" evidence="3">
    <location>
        <begin position="222"/>
        <end position="244"/>
    </location>
</feature>
<feature type="repeat" description="WD" evidence="3">
    <location>
        <begin position="148"/>
        <end position="180"/>
    </location>
</feature>
<comment type="caution">
    <text evidence="5">The sequence shown here is derived from an EMBL/GenBank/DDBJ whole genome shotgun (WGS) entry which is preliminary data.</text>
</comment>
<dbReference type="InterPro" id="IPR056795">
    <property type="entry name" value="PAC1-like_LisH-like_dom"/>
</dbReference>
<dbReference type="Pfam" id="PF00400">
    <property type="entry name" value="WD40"/>
    <property type="match status" value="6"/>
</dbReference>
<evidence type="ECO:0000259" key="4">
    <source>
        <dbReference type="Pfam" id="PF24951"/>
    </source>
</evidence>
<keyword evidence="1 3" id="KW-0853">WD repeat</keyword>
<dbReference type="EMBL" id="VLTN01000009">
    <property type="protein sequence ID" value="KAA0154972.1"/>
    <property type="molecule type" value="Genomic_DNA"/>
</dbReference>
<feature type="repeat" description="WD" evidence="3">
    <location>
        <begin position="106"/>
        <end position="147"/>
    </location>
</feature>
<dbReference type="PRINTS" id="PR00320">
    <property type="entry name" value="GPROTEINBRPT"/>
</dbReference>
<dbReference type="InterPro" id="IPR020472">
    <property type="entry name" value="WD40_PAC1"/>
</dbReference>
<dbReference type="OMA" id="WHVATKE"/>
<organism evidence="5 6">
    <name type="scientific">Cafeteria roenbergensis</name>
    <name type="common">Marine flagellate</name>
    <dbReference type="NCBI Taxonomy" id="33653"/>
    <lineage>
        <taxon>Eukaryota</taxon>
        <taxon>Sar</taxon>
        <taxon>Stramenopiles</taxon>
        <taxon>Bigyra</taxon>
        <taxon>Opalozoa</taxon>
        <taxon>Bicosoecida</taxon>
        <taxon>Cafeteriaceae</taxon>
        <taxon>Cafeteria</taxon>
    </lineage>
</organism>
<dbReference type="PANTHER" id="PTHR19848:SF8">
    <property type="entry name" value="F-BOX AND WD REPEAT DOMAIN CONTAINING 7"/>
    <property type="match status" value="1"/>
</dbReference>
<dbReference type="Gene3D" id="1.20.960.30">
    <property type="match status" value="1"/>
</dbReference>
<dbReference type="InterPro" id="IPR036322">
    <property type="entry name" value="WD40_repeat_dom_sf"/>
</dbReference>
<evidence type="ECO:0000313" key="6">
    <source>
        <dbReference type="Proteomes" id="UP000323011"/>
    </source>
</evidence>
<feature type="repeat" description="WD" evidence="3">
    <location>
        <begin position="380"/>
        <end position="421"/>
    </location>
</feature>
<dbReference type="PROSITE" id="PS00678">
    <property type="entry name" value="WD_REPEATS_1"/>
    <property type="match status" value="3"/>
</dbReference>
<evidence type="ECO:0000256" key="3">
    <source>
        <dbReference type="PROSITE-ProRule" id="PRU00221"/>
    </source>
</evidence>
<reference evidence="5 6" key="1">
    <citation type="submission" date="2019-07" db="EMBL/GenBank/DDBJ databases">
        <title>Genomes of Cafeteria roenbergensis.</title>
        <authorList>
            <person name="Fischer M.G."/>
            <person name="Hackl T."/>
            <person name="Roman M."/>
        </authorList>
    </citation>
    <scope>NUCLEOTIDE SEQUENCE [LARGE SCALE GENOMIC DNA]</scope>
    <source>
        <strain evidence="5 6">BVI</strain>
    </source>
</reference>
<evidence type="ECO:0000256" key="1">
    <source>
        <dbReference type="ARBA" id="ARBA00022574"/>
    </source>
</evidence>
<dbReference type="PROSITE" id="PS50082">
    <property type="entry name" value="WD_REPEATS_2"/>
    <property type="match status" value="6"/>
</dbReference>
<dbReference type="Gene3D" id="2.130.10.10">
    <property type="entry name" value="YVTN repeat-like/Quinoprotein amine dehydrogenase"/>
    <property type="match status" value="3"/>
</dbReference>
<feature type="domain" description="PAC1-like LisH-like dimerisation" evidence="4">
    <location>
        <begin position="9"/>
        <end position="44"/>
    </location>
</feature>
<keyword evidence="6" id="KW-1185">Reference proteome</keyword>
<dbReference type="PROSITE" id="PS50294">
    <property type="entry name" value="WD_REPEATS_REGION"/>
    <property type="match status" value="4"/>
</dbReference>
<dbReference type="AlphaFoldDB" id="A0A5A8CP94"/>
<dbReference type="InterPro" id="IPR037190">
    <property type="entry name" value="LIS1_N"/>
</dbReference>
<dbReference type="Proteomes" id="UP000323011">
    <property type="component" value="Unassembled WGS sequence"/>
</dbReference>